<dbReference type="InterPro" id="IPR036392">
    <property type="entry name" value="PLAT/LH2_dom_sf"/>
</dbReference>
<dbReference type="InterPro" id="IPR013783">
    <property type="entry name" value="Ig-like_fold"/>
</dbReference>
<organism evidence="2 3">
    <name type="scientific">Thermatribacter velox</name>
    <dbReference type="NCBI Taxonomy" id="3039681"/>
    <lineage>
        <taxon>Bacteria</taxon>
        <taxon>Pseudomonadati</taxon>
        <taxon>Atribacterota</taxon>
        <taxon>Atribacteria</taxon>
        <taxon>Atribacterales</taxon>
        <taxon>Thermatribacteraceae</taxon>
        <taxon>Thermatribacter</taxon>
    </lineage>
</organism>
<dbReference type="SUPFAM" id="SSF49299">
    <property type="entry name" value="PKD domain"/>
    <property type="match status" value="1"/>
</dbReference>
<dbReference type="InterPro" id="IPR022409">
    <property type="entry name" value="PKD/Chitinase_dom"/>
</dbReference>
<dbReference type="Gene3D" id="2.60.60.20">
    <property type="entry name" value="PLAT/LH2 domain"/>
    <property type="match status" value="1"/>
</dbReference>
<reference evidence="2 3" key="1">
    <citation type="submission" date="2023-03" db="EMBL/GenBank/DDBJ databases">
        <title>Novel Species.</title>
        <authorList>
            <person name="Ma S."/>
        </authorList>
    </citation>
    <scope>NUCLEOTIDE SEQUENCE [LARGE SCALE GENOMIC DNA]</scope>
    <source>
        <strain evidence="2 3">B11</strain>
    </source>
</reference>
<dbReference type="Pfam" id="PF18911">
    <property type="entry name" value="PKD_4"/>
    <property type="match status" value="1"/>
</dbReference>
<gene>
    <name evidence="2" type="ORF">QBE54_08100</name>
</gene>
<dbReference type="InterPro" id="IPR011047">
    <property type="entry name" value="Quinoprotein_ADH-like_sf"/>
</dbReference>
<dbReference type="PANTHER" id="PTHR31718:SF60">
    <property type="entry name" value="LIPOXYGENASE HOMOLOGY DOMAIN-CONTAINING PROTEIN 1"/>
    <property type="match status" value="1"/>
</dbReference>
<proteinExistence type="predicted"/>
<dbReference type="PANTHER" id="PTHR31718">
    <property type="entry name" value="PLAT DOMAIN-CONTAINING PROTEIN"/>
    <property type="match status" value="1"/>
</dbReference>
<dbReference type="InterPro" id="IPR000601">
    <property type="entry name" value="PKD_dom"/>
</dbReference>
<dbReference type="PROSITE" id="PS50095">
    <property type="entry name" value="PLAT"/>
    <property type="match status" value="1"/>
</dbReference>
<dbReference type="SUPFAM" id="SSF50998">
    <property type="entry name" value="Quinoprotein alcohol dehydrogenase-like"/>
    <property type="match status" value="1"/>
</dbReference>
<dbReference type="Proteomes" id="UP001461341">
    <property type="component" value="Chromosome"/>
</dbReference>
<dbReference type="Pfam" id="PF01477">
    <property type="entry name" value="PLAT"/>
    <property type="match status" value="1"/>
</dbReference>
<evidence type="ECO:0000313" key="2">
    <source>
        <dbReference type="EMBL" id="WZL75548.1"/>
    </source>
</evidence>
<sequence>MFTPILKRTLSLLTGIFAFLVLLGFSSVFGKETDFLQILYKWEPLQESDGVSRIIANASHTPTSGPFQDGNLLAFVVRKNVLVVVDCATQKVICEKAFPEQCILHGLCEGYVFYYAGEAVDTQVLSLETQKEKVFPGNLVLVAEGGFLVTNDRGVVHVFDVETEECLLSEPVPGGGQPVIAFGKVILVPTQDAQRNFGGYLGFLPQDRKRFPITHLSPGVRFFFPERSGHTWESRNSIPSTFLPILCQERDAVFLEFLDEAGEMVQRFPLPDIVPAPRIVPSPLHFFDAFSGKMLLAIEDETETFHFFIADTREPPISLGQFTPRGKTTLYGAFLDDDTVIIVEEKGPKETVLHAFSPDGRRVTEKTLWPPGLSARRCRVVGGKELLATQGHLLLRYALPPGELTGVFVFPEGYDPSERVLVLRDKGCTFLSNRFERDEGIENPMLVAFDISGPGWPLPIELVEVSPHGESLSEVFEDLPTELRFHTLPELEKLLSVSVKEVSITKEEERLTFTWLTPKLQDSTPKVTTVTASLGPAQRTFAMTVIPFPNPLYLEVQTYPEGEHLVANWTLRNNAPVDIDDLRFNLETKNLQFVSGDPLPERIAKKEVIHGKIFFKYLPSTPECQPLWNGYTFLVSGTLRVTSRRGTAEASFDTPYTVHPEYAFEIQIQQDPERPWSYLFADDILRHLQVFDAAGNNITGNLTLEKRDDYVVRIQGVAPGFPSTSLPLRLIWEQDWRIFEFQARLGSPKTRIVAPLLRGSWDISFAFPGNTIQQVVEPWRFTPPRFTLTLPPNAHPVADFLISEDEMHYFRSVAFDGSASSDPDGVIIKYEWSWPGSAIIEAREFAHFFSVPQIMPVTLKVTDDRWQTTSVTKEVAVDQRRTIGGRRLTIPPAFARQNSATYEVEVLTGDLENAGTDAQVFLALYEPEEREGVRYGSGVMRLFHSGNPFERGRRDIFSVTGRAIENLDHIVLLHDNSGNKPGWFVLGLKVKDTRSGTEWVFLPNRWLALDTGDRKTYGKFTPVTDLYPAGIFAEGERKSLNLVEASDTVFILPEDCTRFYFTCLDGQRDMEVFRQDGRFLGRQSANPAWRKREPPYLPEDEWGVAFEAATLTRPERFLIRTRKGTEVREKTVWVFPANWANYKNEALQAVVLSALEGKTEVFLCGKTVREYLAGLNPDVVNASLPVIDYGVSAFSIFGVSPDDYLTDALSEGLGDYLTNQKSLIQQFGFTLGLASSTVDLLDYLYDALNWSVQLPGVVSGSVAQAYKVILLQELGQNDPTLRQITLLLERSKTLVEEIIGCFESNDPDSCKGKLATLRTLTVGNNPFSPTLSDHAMNYEALGVTDCEPVRPDYPLAILLSLAASNVKNWRENGHSIYRQDALLNILPHDPVTDTNAALDVYEPLLQTIIQTGSILINVCLLSGT</sequence>
<feature type="domain" description="PLAT" evidence="1">
    <location>
        <begin position="900"/>
        <end position="1021"/>
    </location>
</feature>
<dbReference type="InterPro" id="IPR001024">
    <property type="entry name" value="PLAT/LH2_dom"/>
</dbReference>
<evidence type="ECO:0000313" key="3">
    <source>
        <dbReference type="Proteomes" id="UP001461341"/>
    </source>
</evidence>
<dbReference type="Gene3D" id="2.60.40.10">
    <property type="entry name" value="Immunoglobulins"/>
    <property type="match status" value="1"/>
</dbReference>
<dbReference type="EMBL" id="CP121689">
    <property type="protein sequence ID" value="WZL75548.1"/>
    <property type="molecule type" value="Genomic_DNA"/>
</dbReference>
<protein>
    <submittedName>
        <fullName evidence="2">PLAT/LH2 domain-containing protein</fullName>
    </submittedName>
</protein>
<name>A0ABZ2Y983_9BACT</name>
<dbReference type="RefSeq" id="WP_369017697.1">
    <property type="nucleotide sequence ID" value="NZ_CP121689.1"/>
</dbReference>
<dbReference type="SMART" id="SM00089">
    <property type="entry name" value="PKD"/>
    <property type="match status" value="1"/>
</dbReference>
<dbReference type="SUPFAM" id="SSF49723">
    <property type="entry name" value="Lipase/lipooxygenase domain (PLAT/LH2 domain)"/>
    <property type="match status" value="1"/>
</dbReference>
<dbReference type="InterPro" id="IPR035986">
    <property type="entry name" value="PKD_dom_sf"/>
</dbReference>
<accession>A0ABZ2Y983</accession>
<keyword evidence="3" id="KW-1185">Reference proteome</keyword>
<evidence type="ECO:0000259" key="1">
    <source>
        <dbReference type="PROSITE" id="PS50095"/>
    </source>
</evidence>
<dbReference type="CDD" id="cd00146">
    <property type="entry name" value="PKD"/>
    <property type="match status" value="1"/>
</dbReference>